<dbReference type="AlphaFoldDB" id="Q01XQ6"/>
<evidence type="ECO:0000256" key="2">
    <source>
        <dbReference type="ARBA" id="ARBA00022475"/>
    </source>
</evidence>
<keyword evidence="4" id="KW-0808">Transferase</keyword>
<dbReference type="STRING" id="234267.Acid_4600"/>
<dbReference type="HOGENOM" id="CLU_490742_0_0_0"/>
<feature type="transmembrane region" description="Helical" evidence="8">
    <location>
        <begin position="116"/>
        <end position="133"/>
    </location>
</feature>
<evidence type="ECO:0000256" key="7">
    <source>
        <dbReference type="ARBA" id="ARBA00023136"/>
    </source>
</evidence>
<feature type="transmembrane region" description="Helical" evidence="8">
    <location>
        <begin position="331"/>
        <end position="352"/>
    </location>
</feature>
<dbReference type="InParanoid" id="Q01XQ6"/>
<evidence type="ECO:0000313" key="10">
    <source>
        <dbReference type="EMBL" id="ABJ85559.1"/>
    </source>
</evidence>
<keyword evidence="6 8" id="KW-1133">Transmembrane helix</keyword>
<feature type="transmembrane region" description="Helical" evidence="8">
    <location>
        <begin position="139"/>
        <end position="156"/>
    </location>
</feature>
<keyword evidence="7 8" id="KW-0472">Membrane</keyword>
<dbReference type="InterPro" id="IPR038731">
    <property type="entry name" value="RgtA/B/C-like"/>
</dbReference>
<dbReference type="GO" id="GO:0009103">
    <property type="term" value="P:lipopolysaccharide biosynthetic process"/>
    <property type="evidence" value="ECO:0007669"/>
    <property type="project" value="UniProtKB-ARBA"/>
</dbReference>
<organism evidence="10">
    <name type="scientific">Solibacter usitatus (strain Ellin6076)</name>
    <dbReference type="NCBI Taxonomy" id="234267"/>
    <lineage>
        <taxon>Bacteria</taxon>
        <taxon>Pseudomonadati</taxon>
        <taxon>Acidobacteriota</taxon>
        <taxon>Terriglobia</taxon>
        <taxon>Bryobacterales</taxon>
        <taxon>Solibacteraceae</taxon>
        <taxon>Candidatus Solibacter</taxon>
    </lineage>
</organism>
<dbReference type="KEGG" id="sus:Acid_4600"/>
<keyword evidence="2" id="KW-1003">Cell membrane</keyword>
<keyword evidence="5 8" id="KW-0812">Transmembrane</keyword>
<dbReference type="PANTHER" id="PTHR33908">
    <property type="entry name" value="MANNOSYLTRANSFERASE YKCB-RELATED"/>
    <property type="match status" value="1"/>
</dbReference>
<keyword evidence="3" id="KW-0328">Glycosyltransferase</keyword>
<feature type="domain" description="Glycosyltransferase RgtA/B/C/D-like" evidence="9">
    <location>
        <begin position="85"/>
        <end position="217"/>
    </location>
</feature>
<dbReference type="OrthoDB" id="9810303at2"/>
<reference evidence="10" key="1">
    <citation type="submission" date="2006-10" db="EMBL/GenBank/DDBJ databases">
        <title>Complete sequence of Solibacter usitatus Ellin6076.</title>
        <authorList>
            <consortium name="US DOE Joint Genome Institute"/>
            <person name="Copeland A."/>
            <person name="Lucas S."/>
            <person name="Lapidus A."/>
            <person name="Barry K."/>
            <person name="Detter J.C."/>
            <person name="Glavina del Rio T."/>
            <person name="Hammon N."/>
            <person name="Israni S."/>
            <person name="Dalin E."/>
            <person name="Tice H."/>
            <person name="Pitluck S."/>
            <person name="Thompson L.S."/>
            <person name="Brettin T."/>
            <person name="Bruce D."/>
            <person name="Han C."/>
            <person name="Tapia R."/>
            <person name="Gilna P."/>
            <person name="Schmutz J."/>
            <person name="Larimer F."/>
            <person name="Land M."/>
            <person name="Hauser L."/>
            <person name="Kyrpides N."/>
            <person name="Mikhailova N."/>
            <person name="Janssen P.H."/>
            <person name="Kuske C.R."/>
            <person name="Richardson P."/>
        </authorList>
    </citation>
    <scope>NUCLEOTIDE SEQUENCE</scope>
    <source>
        <strain evidence="10">Ellin6076</strain>
    </source>
</reference>
<feature type="transmembrane region" description="Helical" evidence="8">
    <location>
        <begin position="292"/>
        <end position="311"/>
    </location>
</feature>
<comment type="subcellular location">
    <subcellularLocation>
        <location evidence="1">Cell membrane</location>
        <topology evidence="1">Multi-pass membrane protein</topology>
    </subcellularLocation>
</comment>
<feature type="transmembrane region" description="Helical" evidence="8">
    <location>
        <begin position="262"/>
        <end position="285"/>
    </location>
</feature>
<dbReference type="EMBL" id="CP000473">
    <property type="protein sequence ID" value="ABJ85559.1"/>
    <property type="molecule type" value="Genomic_DNA"/>
</dbReference>
<dbReference type="GO" id="GO:0005886">
    <property type="term" value="C:plasma membrane"/>
    <property type="evidence" value="ECO:0007669"/>
    <property type="project" value="UniProtKB-SubCell"/>
</dbReference>
<dbReference type="PANTHER" id="PTHR33908:SF11">
    <property type="entry name" value="MEMBRANE PROTEIN"/>
    <property type="match status" value="1"/>
</dbReference>
<feature type="transmembrane region" description="Helical" evidence="8">
    <location>
        <begin position="82"/>
        <end position="104"/>
    </location>
</feature>
<evidence type="ECO:0000256" key="4">
    <source>
        <dbReference type="ARBA" id="ARBA00022679"/>
    </source>
</evidence>
<dbReference type="Pfam" id="PF13231">
    <property type="entry name" value="PMT_2"/>
    <property type="match status" value="1"/>
</dbReference>
<feature type="transmembrane region" description="Helical" evidence="8">
    <location>
        <begin position="359"/>
        <end position="375"/>
    </location>
</feature>
<sequence precursor="true">MAGGKSRSNALFVLAALVLLSAAAIFVTNANGWTLYYGDAEAHLNIARRIIDSRTPGYDQVGTVWLPLPHWVMIPLVRVDSLWRSGLAGAIPSGVAFVLAGMFLYGAARRVFECEAAAVAAVALFALNPNMLYLQATPMTESIFFCCLLALLYFSVRFRDTQGWGAVAGAGIAACLGTLTRYEGWFLLPFALAYFLWTSKRNRVAVALVFGALAALGPLFVLFHHWWLTGDALAFYRGPYSPRAIQGKPDYPGYQDWRTAFLYFRTAAQLCAGPCLPLIALAGMIAALVKRAFWPLVLLALPAAFYIWSMYSTGGTPIFIPVLKPFSYYNSRYGMAVLPLLALAAAALVAVLPRGARPVAAAVVILAAGIPWLVHPSPKNWVTWEESRVNSEARRAWTRQAADFLMPYYERGAGILTGFGDLSGIYRTMGVPLRDTFTPDNGLPFDAAVLRPELFLHEQWVVTMGGHPSQSAVNRAARLGIHYTLEQTIIVKDAPVIEIYRR</sequence>
<evidence type="ECO:0000256" key="5">
    <source>
        <dbReference type="ARBA" id="ARBA00022692"/>
    </source>
</evidence>
<evidence type="ECO:0000256" key="6">
    <source>
        <dbReference type="ARBA" id="ARBA00022989"/>
    </source>
</evidence>
<protein>
    <recommendedName>
        <fullName evidence="9">Glycosyltransferase RgtA/B/C/D-like domain-containing protein</fullName>
    </recommendedName>
</protein>
<evidence type="ECO:0000259" key="9">
    <source>
        <dbReference type="Pfam" id="PF13231"/>
    </source>
</evidence>
<accession>Q01XQ6</accession>
<dbReference type="GO" id="GO:0016763">
    <property type="term" value="F:pentosyltransferase activity"/>
    <property type="evidence" value="ECO:0007669"/>
    <property type="project" value="TreeGrafter"/>
</dbReference>
<feature type="transmembrane region" description="Helical" evidence="8">
    <location>
        <begin position="204"/>
        <end position="227"/>
    </location>
</feature>
<name>Q01XQ6_SOLUE</name>
<evidence type="ECO:0000256" key="3">
    <source>
        <dbReference type="ARBA" id="ARBA00022676"/>
    </source>
</evidence>
<dbReference type="InterPro" id="IPR050297">
    <property type="entry name" value="LipidA_mod_glycosyltrf_83"/>
</dbReference>
<gene>
    <name evidence="10" type="ordered locus">Acid_4600</name>
</gene>
<evidence type="ECO:0000256" key="8">
    <source>
        <dbReference type="SAM" id="Phobius"/>
    </source>
</evidence>
<evidence type="ECO:0000256" key="1">
    <source>
        <dbReference type="ARBA" id="ARBA00004651"/>
    </source>
</evidence>
<dbReference type="eggNOG" id="COG1807">
    <property type="taxonomic scope" value="Bacteria"/>
</dbReference>
<proteinExistence type="predicted"/>